<reference evidence="1 2" key="1">
    <citation type="journal article" date="2020" name="Int. J. Syst. Evol. Microbiol.">
        <title>Bartonella kosoyi sp. nov. and Bartonella krasnovii sp. nov., two novel species closely related to the zoonotic Bartonella elizabethae, isolated from black rats and wild desert rodent-fleas.</title>
        <authorList>
            <person name="Gutierrez R."/>
            <person name="Shalit T."/>
            <person name="Markus B."/>
            <person name="Yuan C."/>
            <person name="Nachum-Biala Y."/>
            <person name="Elad D."/>
            <person name="Harrus S."/>
        </authorList>
    </citation>
    <scope>NUCLEOTIDE SEQUENCE [LARGE SCALE GENOMIC DNA]</scope>
    <source>
        <strain evidence="1 2">Tel Aviv</strain>
    </source>
</reference>
<dbReference type="KEGG" id="bky:D1093_06240"/>
<dbReference type="RefSeq" id="WP_120101395.1">
    <property type="nucleotide sequence ID" value="NZ_CP031843.2"/>
</dbReference>
<name>A0A5B9CXN8_9HYPH</name>
<accession>A0A5B9CXN8</accession>
<organism evidence="1 2">
    <name type="scientific">Bartonella kosoyi</name>
    <dbReference type="NCBI Taxonomy" id="2133959"/>
    <lineage>
        <taxon>Bacteria</taxon>
        <taxon>Pseudomonadati</taxon>
        <taxon>Pseudomonadota</taxon>
        <taxon>Alphaproteobacteria</taxon>
        <taxon>Hyphomicrobiales</taxon>
        <taxon>Bartonellaceae</taxon>
        <taxon>Bartonella</taxon>
    </lineage>
</organism>
<dbReference type="AlphaFoldDB" id="A0A5B9CXN8"/>
<dbReference type="Proteomes" id="UP000321940">
    <property type="component" value="Chromosome"/>
</dbReference>
<gene>
    <name evidence="1" type="ORF">D1093_06240</name>
</gene>
<keyword evidence="2" id="KW-1185">Reference proteome</keyword>
<dbReference type="EMBL" id="CP031843">
    <property type="protein sequence ID" value="QEE09226.1"/>
    <property type="molecule type" value="Genomic_DNA"/>
</dbReference>
<evidence type="ECO:0000313" key="1">
    <source>
        <dbReference type="EMBL" id="QEE09226.1"/>
    </source>
</evidence>
<protein>
    <submittedName>
        <fullName evidence="1">Uncharacterized protein</fullName>
    </submittedName>
</protein>
<evidence type="ECO:0000313" key="2">
    <source>
        <dbReference type="Proteomes" id="UP000321940"/>
    </source>
</evidence>
<sequence>MYKYEIKPTWCVQTVVRSAQNLGELCITISGYEDDPYVDTIIPKDVMKDLLGEDNFKKMVSNHTPRCTYASYVSKVFRCIGFEIGRFSNDKEKIFIALTSNDRRRFISILETDDIIPPLKFNF</sequence>
<proteinExistence type="predicted"/>